<dbReference type="EMBL" id="NHTK01001025">
    <property type="protein sequence ID" value="PPR03762.1"/>
    <property type="molecule type" value="Genomic_DNA"/>
</dbReference>
<keyword evidence="4 5" id="KW-0472">Membrane</keyword>
<protein>
    <submittedName>
        <fullName evidence="6">Uncharacterized protein</fullName>
    </submittedName>
</protein>
<feature type="transmembrane region" description="Helical" evidence="5">
    <location>
        <begin position="62"/>
        <end position="83"/>
    </location>
</feature>
<evidence type="ECO:0000313" key="7">
    <source>
        <dbReference type="Proteomes" id="UP000284842"/>
    </source>
</evidence>
<reference evidence="6 7" key="1">
    <citation type="journal article" date="2018" name="Evol. Lett.">
        <title>Horizontal gene cluster transfer increased hallucinogenic mushroom diversity.</title>
        <authorList>
            <person name="Reynolds H.T."/>
            <person name="Vijayakumar V."/>
            <person name="Gluck-Thaler E."/>
            <person name="Korotkin H.B."/>
            <person name="Matheny P.B."/>
            <person name="Slot J.C."/>
        </authorList>
    </citation>
    <scope>NUCLEOTIDE SEQUENCE [LARGE SCALE GENOMIC DNA]</scope>
    <source>
        <strain evidence="6 7">2629</strain>
    </source>
</reference>
<dbReference type="InterPro" id="IPR036019">
    <property type="entry name" value="MscL_channel"/>
</dbReference>
<dbReference type="InterPro" id="IPR037673">
    <property type="entry name" value="MSC/AndL"/>
</dbReference>
<dbReference type="InParanoid" id="A0A409YL62"/>
<comment type="subcellular location">
    <subcellularLocation>
        <location evidence="1">Membrane</location>
        <topology evidence="1">Multi-pass membrane protein</topology>
    </subcellularLocation>
</comment>
<keyword evidence="3 5" id="KW-1133">Transmembrane helix</keyword>
<evidence type="ECO:0000256" key="1">
    <source>
        <dbReference type="ARBA" id="ARBA00004141"/>
    </source>
</evidence>
<evidence type="ECO:0000256" key="3">
    <source>
        <dbReference type="ARBA" id="ARBA00022989"/>
    </source>
</evidence>
<dbReference type="OrthoDB" id="10010920at2759"/>
<keyword evidence="7" id="KW-1185">Reference proteome</keyword>
<evidence type="ECO:0000256" key="4">
    <source>
        <dbReference type="ARBA" id="ARBA00023136"/>
    </source>
</evidence>
<evidence type="ECO:0000256" key="5">
    <source>
        <dbReference type="SAM" id="Phobius"/>
    </source>
</evidence>
<dbReference type="PANTHER" id="PTHR30266:SF2">
    <property type="entry name" value="LARGE-CONDUCTANCE MECHANOSENSITIVE CHANNEL"/>
    <property type="match status" value="1"/>
</dbReference>
<evidence type="ECO:0000313" key="6">
    <source>
        <dbReference type="EMBL" id="PPR03762.1"/>
    </source>
</evidence>
<accession>A0A409YL62</accession>
<dbReference type="GO" id="GO:0016020">
    <property type="term" value="C:membrane"/>
    <property type="evidence" value="ECO:0007669"/>
    <property type="project" value="UniProtKB-SubCell"/>
</dbReference>
<gene>
    <name evidence="6" type="ORF">CVT24_007361</name>
</gene>
<evidence type="ECO:0000256" key="2">
    <source>
        <dbReference type="ARBA" id="ARBA00022692"/>
    </source>
</evidence>
<organism evidence="6 7">
    <name type="scientific">Panaeolus cyanescens</name>
    <dbReference type="NCBI Taxonomy" id="181874"/>
    <lineage>
        <taxon>Eukaryota</taxon>
        <taxon>Fungi</taxon>
        <taxon>Dikarya</taxon>
        <taxon>Basidiomycota</taxon>
        <taxon>Agaricomycotina</taxon>
        <taxon>Agaricomycetes</taxon>
        <taxon>Agaricomycetidae</taxon>
        <taxon>Agaricales</taxon>
        <taxon>Agaricineae</taxon>
        <taxon>Galeropsidaceae</taxon>
        <taxon>Panaeolus</taxon>
    </lineage>
</organism>
<name>A0A409YL62_9AGAR</name>
<dbReference type="GO" id="GO:0008381">
    <property type="term" value="F:mechanosensitive monoatomic ion channel activity"/>
    <property type="evidence" value="ECO:0007669"/>
    <property type="project" value="TreeGrafter"/>
</dbReference>
<dbReference type="Proteomes" id="UP000284842">
    <property type="component" value="Unassembled WGS sequence"/>
</dbReference>
<sequence>MSSQWAADESRVGLVSEEGKIKTKVRSIWQGFLNFALRDNVLEVAVGLIAKLTNVTIPCSAFIYKIISFIGIGLVLYLIANLYGYISKDSIIRHATKCPYCRKEISPKAKRCPTCTSWLDGREEKESSSIPPHDDD</sequence>
<proteinExistence type="predicted"/>
<dbReference type="AlphaFoldDB" id="A0A409YL62"/>
<keyword evidence="2 5" id="KW-0812">Transmembrane</keyword>
<dbReference type="SUPFAM" id="SSF81330">
    <property type="entry name" value="Gated mechanosensitive channel"/>
    <property type="match status" value="1"/>
</dbReference>
<dbReference type="PANTHER" id="PTHR30266">
    <property type="entry name" value="MECHANOSENSITIVE CHANNEL MSCL"/>
    <property type="match status" value="1"/>
</dbReference>
<dbReference type="STRING" id="181874.A0A409YL62"/>
<comment type="caution">
    <text evidence="6">The sequence shown here is derived from an EMBL/GenBank/DDBJ whole genome shotgun (WGS) entry which is preliminary data.</text>
</comment>